<dbReference type="PROSITE" id="PS51459">
    <property type="entry name" value="FIDO"/>
    <property type="match status" value="1"/>
</dbReference>
<keyword evidence="3" id="KW-1185">Reference proteome</keyword>
<dbReference type="OrthoDB" id="439046at2759"/>
<gene>
    <name evidence="2" type="ORF">BJ875DRAFT_372137</name>
</gene>
<accession>A0A9P7YNH6</accession>
<evidence type="ECO:0000259" key="1">
    <source>
        <dbReference type="PROSITE" id="PS51459"/>
    </source>
</evidence>
<reference evidence="2" key="1">
    <citation type="journal article" date="2021" name="IMA Fungus">
        <title>Genomic characterization of three marine fungi, including Emericellopsis atlantica sp. nov. with signatures of a generalist lifestyle and marine biomass degradation.</title>
        <authorList>
            <person name="Hagestad O.C."/>
            <person name="Hou L."/>
            <person name="Andersen J.H."/>
            <person name="Hansen E.H."/>
            <person name="Altermark B."/>
            <person name="Li C."/>
            <person name="Kuhnert E."/>
            <person name="Cox R.J."/>
            <person name="Crous P.W."/>
            <person name="Spatafora J.W."/>
            <person name="Lail K."/>
            <person name="Amirebrahimi M."/>
            <person name="Lipzen A."/>
            <person name="Pangilinan J."/>
            <person name="Andreopoulos W."/>
            <person name="Hayes R.D."/>
            <person name="Ng V."/>
            <person name="Grigoriev I.V."/>
            <person name="Jackson S.A."/>
            <person name="Sutton T.D.S."/>
            <person name="Dobson A.D.W."/>
            <person name="Rama T."/>
        </authorList>
    </citation>
    <scope>NUCLEOTIDE SEQUENCE</scope>
    <source>
        <strain evidence="2">TRa018bII</strain>
    </source>
</reference>
<evidence type="ECO:0000313" key="3">
    <source>
        <dbReference type="Proteomes" id="UP000824998"/>
    </source>
</evidence>
<feature type="non-terminal residue" evidence="2">
    <location>
        <position position="1"/>
    </location>
</feature>
<organism evidence="2 3">
    <name type="scientific">Amylocarpus encephaloides</name>
    <dbReference type="NCBI Taxonomy" id="45428"/>
    <lineage>
        <taxon>Eukaryota</taxon>
        <taxon>Fungi</taxon>
        <taxon>Dikarya</taxon>
        <taxon>Ascomycota</taxon>
        <taxon>Pezizomycotina</taxon>
        <taxon>Leotiomycetes</taxon>
        <taxon>Helotiales</taxon>
        <taxon>Helotiales incertae sedis</taxon>
        <taxon>Amylocarpus</taxon>
    </lineage>
</organism>
<feature type="domain" description="Fido" evidence="1">
    <location>
        <begin position="1"/>
        <end position="94"/>
    </location>
</feature>
<dbReference type="EMBL" id="MU251407">
    <property type="protein sequence ID" value="KAG9236462.1"/>
    <property type="molecule type" value="Genomic_DNA"/>
</dbReference>
<comment type="caution">
    <text evidence="2">The sequence shown here is derived from an EMBL/GenBank/DDBJ whole genome shotgun (WGS) entry which is preliminary data.</text>
</comment>
<dbReference type="Gene3D" id="1.10.3290.10">
    <property type="entry name" value="Fido-like domain"/>
    <property type="match status" value="1"/>
</dbReference>
<evidence type="ECO:0000313" key="2">
    <source>
        <dbReference type="EMBL" id="KAG9236462.1"/>
    </source>
</evidence>
<dbReference type="InterPro" id="IPR003812">
    <property type="entry name" value="Fido"/>
</dbReference>
<sequence>KLIRDFNKDICDREINGALDPFYLAAAMDPDFVNIYPFKGGNVRTCCLFFNSLFIKYSGIVVSIGEHDEDRSKYMSMAETKEEARGTLAGFMLEKGEGSLRRLMEFRKCGGYQS</sequence>
<protein>
    <recommendedName>
        <fullName evidence="1">Fido domain-containing protein</fullName>
    </recommendedName>
</protein>
<dbReference type="SUPFAM" id="SSF140931">
    <property type="entry name" value="Fic-like"/>
    <property type="match status" value="1"/>
</dbReference>
<proteinExistence type="predicted"/>
<name>A0A9P7YNH6_9HELO</name>
<dbReference type="AlphaFoldDB" id="A0A9P7YNH6"/>
<dbReference type="Proteomes" id="UP000824998">
    <property type="component" value="Unassembled WGS sequence"/>
</dbReference>
<dbReference type="InterPro" id="IPR036597">
    <property type="entry name" value="Fido-like_dom_sf"/>
</dbReference>